<name>A0ACC3TCI8_9ASCO</name>
<organism evidence="1 2">
    <name type="scientific">Lipomyces orientalis</name>
    <dbReference type="NCBI Taxonomy" id="1233043"/>
    <lineage>
        <taxon>Eukaryota</taxon>
        <taxon>Fungi</taxon>
        <taxon>Dikarya</taxon>
        <taxon>Ascomycota</taxon>
        <taxon>Saccharomycotina</taxon>
        <taxon>Lipomycetes</taxon>
        <taxon>Lipomycetales</taxon>
        <taxon>Lipomycetaceae</taxon>
        <taxon>Lipomyces</taxon>
    </lineage>
</organism>
<sequence length="169" mass="19497">MQREQRGFLQNHMYPGYLMQPQLPLHSPGQIPYTKPNNFTSSSARQQQRNSSPINADEDDADILALFFNWKISNTGNSDRRTKWQHARDVVFRNDWTVFRPCIGEPYRPGYQMVLPVASELSSTFLKRTIGSLKLMRRLHQAIAAVVEAGFSRIPLGFRPRPKYISPSF</sequence>
<protein>
    <submittedName>
        <fullName evidence="1">Uncharacterized protein</fullName>
    </submittedName>
</protein>
<dbReference type="Proteomes" id="UP001489719">
    <property type="component" value="Unassembled WGS sequence"/>
</dbReference>
<reference evidence="2" key="1">
    <citation type="journal article" date="2024" name="Front. Bioeng. Biotechnol.">
        <title>Genome-scale model development and genomic sequencing of the oleaginous clade Lipomyces.</title>
        <authorList>
            <person name="Czajka J.J."/>
            <person name="Han Y."/>
            <person name="Kim J."/>
            <person name="Mondo S.J."/>
            <person name="Hofstad B.A."/>
            <person name="Robles A."/>
            <person name="Haridas S."/>
            <person name="Riley R."/>
            <person name="LaButti K."/>
            <person name="Pangilinan J."/>
            <person name="Andreopoulos W."/>
            <person name="Lipzen A."/>
            <person name="Yan J."/>
            <person name="Wang M."/>
            <person name="Ng V."/>
            <person name="Grigoriev I.V."/>
            <person name="Spatafora J.W."/>
            <person name="Magnuson J.K."/>
            <person name="Baker S.E."/>
            <person name="Pomraning K.R."/>
        </authorList>
    </citation>
    <scope>NUCLEOTIDE SEQUENCE [LARGE SCALE GENOMIC DNA]</scope>
    <source>
        <strain evidence="2">CBS 10300</strain>
    </source>
</reference>
<keyword evidence="2" id="KW-1185">Reference proteome</keyword>
<evidence type="ECO:0000313" key="1">
    <source>
        <dbReference type="EMBL" id="KAK9318715.1"/>
    </source>
</evidence>
<evidence type="ECO:0000313" key="2">
    <source>
        <dbReference type="Proteomes" id="UP001489719"/>
    </source>
</evidence>
<proteinExistence type="predicted"/>
<accession>A0ACC3TCI8</accession>
<dbReference type="EMBL" id="MU970366">
    <property type="protein sequence ID" value="KAK9318715.1"/>
    <property type="molecule type" value="Genomic_DNA"/>
</dbReference>
<comment type="caution">
    <text evidence="1">The sequence shown here is derived from an EMBL/GenBank/DDBJ whole genome shotgun (WGS) entry which is preliminary data.</text>
</comment>
<gene>
    <name evidence="1" type="ORF">V1517DRAFT_334837</name>
</gene>